<accession>A0A9R1Q437</accession>
<organism evidence="2 3">
    <name type="scientific">Triticum turgidum subsp. durum</name>
    <name type="common">Durum wheat</name>
    <name type="synonym">Triticum durum</name>
    <dbReference type="NCBI Taxonomy" id="4567"/>
    <lineage>
        <taxon>Eukaryota</taxon>
        <taxon>Viridiplantae</taxon>
        <taxon>Streptophyta</taxon>
        <taxon>Embryophyta</taxon>
        <taxon>Tracheophyta</taxon>
        <taxon>Spermatophyta</taxon>
        <taxon>Magnoliopsida</taxon>
        <taxon>Liliopsida</taxon>
        <taxon>Poales</taxon>
        <taxon>Poaceae</taxon>
        <taxon>BOP clade</taxon>
        <taxon>Pooideae</taxon>
        <taxon>Triticodae</taxon>
        <taxon>Triticeae</taxon>
        <taxon>Triticinae</taxon>
        <taxon>Triticum</taxon>
    </lineage>
</organism>
<proteinExistence type="predicted"/>
<dbReference type="SUPFAM" id="SSF52540">
    <property type="entry name" value="P-loop containing nucleoside triphosphate hydrolases"/>
    <property type="match status" value="1"/>
</dbReference>
<name>A0A9R1Q437_TRITD</name>
<feature type="domain" description="NB-ARC" evidence="1">
    <location>
        <begin position="2"/>
        <end position="152"/>
    </location>
</feature>
<dbReference type="InterPro" id="IPR027417">
    <property type="entry name" value="P-loop_NTPase"/>
</dbReference>
<gene>
    <name evidence="2" type="ORF">TRITD_2Bv1G266280</name>
</gene>
<dbReference type="AlphaFoldDB" id="A0A9R1Q437"/>
<dbReference type="GO" id="GO:0043531">
    <property type="term" value="F:ADP binding"/>
    <property type="evidence" value="ECO:0007669"/>
    <property type="project" value="InterPro"/>
</dbReference>
<keyword evidence="3" id="KW-1185">Reference proteome</keyword>
<dbReference type="PANTHER" id="PTHR36766:SF40">
    <property type="entry name" value="DISEASE RESISTANCE PROTEIN RGA3"/>
    <property type="match status" value="1"/>
</dbReference>
<dbReference type="InterPro" id="IPR002182">
    <property type="entry name" value="NB-ARC"/>
</dbReference>
<dbReference type="Proteomes" id="UP000324705">
    <property type="component" value="Chromosome 2B"/>
</dbReference>
<sequence length="170" mass="19160">MDGIGGVGKTTLAQHICSHQRVRSHFKKIIWICVSDDFDVKRLTKEVIQSFTGKEATADNLDSLQHALSNHLSNKRLLIVLDDVWDDALKESGQCWKRFCAPFRSVQEGSAMLVTTRCPNVRDGVRTMEPVRLDGLDEDIFWNFFKLCAFGSEESNNDPDLEGIGKKNTS</sequence>
<evidence type="ECO:0000259" key="1">
    <source>
        <dbReference type="Pfam" id="PF00931"/>
    </source>
</evidence>
<dbReference type="Pfam" id="PF00931">
    <property type="entry name" value="NB-ARC"/>
    <property type="match status" value="1"/>
</dbReference>
<protein>
    <recommendedName>
        <fullName evidence="1">NB-ARC domain-containing protein</fullName>
    </recommendedName>
</protein>
<dbReference type="PANTHER" id="PTHR36766">
    <property type="entry name" value="PLANT BROAD-SPECTRUM MILDEW RESISTANCE PROTEIN RPW8"/>
    <property type="match status" value="1"/>
</dbReference>
<evidence type="ECO:0000313" key="2">
    <source>
        <dbReference type="EMBL" id="VAH55127.1"/>
    </source>
</evidence>
<dbReference type="Gene3D" id="3.40.50.300">
    <property type="entry name" value="P-loop containing nucleotide triphosphate hydrolases"/>
    <property type="match status" value="1"/>
</dbReference>
<reference evidence="2 3" key="1">
    <citation type="submission" date="2017-09" db="EMBL/GenBank/DDBJ databases">
        <authorList>
            <consortium name="International Durum Wheat Genome Sequencing Consortium (IDWGSC)"/>
            <person name="Milanesi L."/>
        </authorList>
    </citation>
    <scope>NUCLEOTIDE SEQUENCE [LARGE SCALE GENOMIC DNA]</scope>
    <source>
        <strain evidence="3">cv. Svevo</strain>
    </source>
</reference>
<evidence type="ECO:0000313" key="3">
    <source>
        <dbReference type="Proteomes" id="UP000324705"/>
    </source>
</evidence>
<dbReference type="EMBL" id="LT934114">
    <property type="protein sequence ID" value="VAH55127.1"/>
    <property type="molecule type" value="Genomic_DNA"/>
</dbReference>
<dbReference type="Gramene" id="TRITD2Bv1G266280.20">
    <property type="protein sequence ID" value="TRITD2Bv1G266280.20"/>
    <property type="gene ID" value="TRITD2Bv1G266280"/>
</dbReference>